<proteinExistence type="predicted"/>
<reference evidence="1" key="1">
    <citation type="submission" date="2022-04" db="EMBL/GenBank/DDBJ databases">
        <title>Chromosome-scale genome assembly of Holotrichia oblita Faldermann.</title>
        <authorList>
            <person name="Rongchong L."/>
        </authorList>
    </citation>
    <scope>NUCLEOTIDE SEQUENCE</scope>
    <source>
        <strain evidence="1">81SQS9</strain>
    </source>
</reference>
<protein>
    <submittedName>
        <fullName evidence="1">Dna repair protein xp-c / rad4</fullName>
    </submittedName>
</protein>
<sequence>MIRTRARARAKRSSPVSEISDDAPKTKKRAVNVKVRASDCSSSESDIETYLKPASEIDLNSSFFQTQTNVKKSFEEIEKNIFSGINRLSESDTEDEFLVKKVADVPQASVSTKDKLDFKERVIHFEHIHAYNKKLEEAKKHVELYKAKKNNKENSIDVADMLAVGETKIVNDNNLSMSAYSSDFETYSDSEKDEWEEINSSENVLIPKKGVEITVELPGNVRKKKRTDIMDAIKRKINRVKKENQVYIHKVHLLCWIAHGIYLNKILNSENLMGLALSLLPSQKCYPSERLNISYLEEILQWSLGIRCRLMLSLEVEPLRPSATELCSLSKADTTDNQNKNTAKKVQVDCTPKASLSKKATSSKVISTKRVSHSSKISKIKEMKVKKLDFEDLCLLRSTDEIKEKRKACVKTNTENEVEHFIAKETSTNLTHSTIDKSIQFNEEKKGSRISENDTKMEIQLRRSQRLSKSPENLDVIESIFNQENETQTNSNTIIKSDKTNKFNNKDNEAKNKLSAFKVKMPFKLKYNTKKLSDANEKSSEMTDTTENEMQIVVPQLDGGNDEIDSKLSKNNKANLRKLKDISLNKCLLKEHPKRLKKTVKYTEECSDDDFQGSDVSSKKIVSKEKSTAKVVLIKYHKNISEEKQLQRSKLVKHKRMSKSYSDSDGDYIPKSARKMSAEDDFKEKSVTVKRRIPMKKDLIEIEKNKQAKKEEEKKKKGVNVWIEVFAEAEEKWISVDVVKGQVHCIKEIYTRATHPISYILSWDNDHSIKDLTKRYCLNWNTVTRKLRVDDKWWNETLLPYKPPRSARDREEDEDLARQQLEQPLPTTISEFKNHPLYVIKRHLLKFEAIYPPDALILGFVRNEPIYSRDCVHVLHSRDIWLKHAKVVKPGEKPYKIVKARPKYDKLSNSIITDQPLEIFGKWQVEDYVPPTAENGVVPRNAYGNVELFKTSMLPKGTVHLQLPGLNKIARKMNIDCAPAIVGFDFHGGWSHPTYDGFIVCEEFSEQLIAAWYQEQEESEKRAQEKIEKRVYDNWRRLIRGLLIRERLKAKYDFGESSTVSKSRKSKKGLILKKKKVHSDTDSD</sequence>
<accession>A0ACB9TNU2</accession>
<keyword evidence="2" id="KW-1185">Reference proteome</keyword>
<evidence type="ECO:0000313" key="1">
    <source>
        <dbReference type="EMBL" id="KAI4468325.1"/>
    </source>
</evidence>
<gene>
    <name evidence="1" type="ORF">MML48_2g00009196</name>
</gene>
<comment type="caution">
    <text evidence="1">The sequence shown here is derived from an EMBL/GenBank/DDBJ whole genome shotgun (WGS) entry which is preliminary data.</text>
</comment>
<evidence type="ECO:0000313" key="2">
    <source>
        <dbReference type="Proteomes" id="UP001056778"/>
    </source>
</evidence>
<name>A0ACB9TNU2_HOLOL</name>
<dbReference type="EMBL" id="CM043016">
    <property type="protein sequence ID" value="KAI4468325.1"/>
    <property type="molecule type" value="Genomic_DNA"/>
</dbReference>
<organism evidence="1 2">
    <name type="scientific">Holotrichia oblita</name>
    <name type="common">Chafer beetle</name>
    <dbReference type="NCBI Taxonomy" id="644536"/>
    <lineage>
        <taxon>Eukaryota</taxon>
        <taxon>Metazoa</taxon>
        <taxon>Ecdysozoa</taxon>
        <taxon>Arthropoda</taxon>
        <taxon>Hexapoda</taxon>
        <taxon>Insecta</taxon>
        <taxon>Pterygota</taxon>
        <taxon>Neoptera</taxon>
        <taxon>Endopterygota</taxon>
        <taxon>Coleoptera</taxon>
        <taxon>Polyphaga</taxon>
        <taxon>Scarabaeiformia</taxon>
        <taxon>Scarabaeidae</taxon>
        <taxon>Melolonthinae</taxon>
        <taxon>Holotrichia</taxon>
    </lineage>
</organism>
<dbReference type="Proteomes" id="UP001056778">
    <property type="component" value="Chromosome 2"/>
</dbReference>